<dbReference type="EMBL" id="CP001618">
    <property type="protein sequence ID" value="ACQ78301.1"/>
    <property type="molecule type" value="Genomic_DNA"/>
</dbReference>
<keyword evidence="3" id="KW-0812">Transmembrane</keyword>
<gene>
    <name evidence="4" type="ordered locus">Bcav_0035</name>
</gene>
<keyword evidence="5" id="KW-1185">Reference proteome</keyword>
<dbReference type="eggNOG" id="COG3764">
    <property type="taxonomic scope" value="Bacteria"/>
</dbReference>
<evidence type="ECO:0000313" key="4">
    <source>
        <dbReference type="EMBL" id="ACQ78301.1"/>
    </source>
</evidence>
<feature type="active site" description="Proton donor/acceptor" evidence="2">
    <location>
        <position position="155"/>
    </location>
</feature>
<organism evidence="4 5">
    <name type="scientific">Beutenbergia cavernae (strain ATCC BAA-8 / DSM 12333 / CCUG 43141 / JCM 11478 / NBRC 16432 / NCIMB 13614 / HKI 0122)</name>
    <dbReference type="NCBI Taxonomy" id="471853"/>
    <lineage>
        <taxon>Bacteria</taxon>
        <taxon>Bacillati</taxon>
        <taxon>Actinomycetota</taxon>
        <taxon>Actinomycetes</taxon>
        <taxon>Micrococcales</taxon>
        <taxon>Beutenbergiaceae</taxon>
        <taxon>Beutenbergia</taxon>
    </lineage>
</organism>
<keyword evidence="1" id="KW-0378">Hydrolase</keyword>
<keyword evidence="3" id="KW-1133">Transmembrane helix</keyword>
<dbReference type="KEGG" id="bcv:Bcav_0035"/>
<dbReference type="CDD" id="cd05830">
    <property type="entry name" value="Sortase_E"/>
    <property type="match status" value="1"/>
</dbReference>
<reference evidence="4 5" key="1">
    <citation type="journal article" date="2009" name="Stand. Genomic Sci.">
        <title>Complete genome sequence of Beutenbergia cavernae type strain (HKI 0122).</title>
        <authorList>
            <person name="Land M."/>
            <person name="Pukall R."/>
            <person name="Abt B."/>
            <person name="Goker M."/>
            <person name="Rohde M."/>
            <person name="Glavina Del Rio T."/>
            <person name="Tice H."/>
            <person name="Copeland A."/>
            <person name="Cheng J.F."/>
            <person name="Lucas S."/>
            <person name="Chen F."/>
            <person name="Nolan M."/>
            <person name="Bruce D."/>
            <person name="Goodwin L."/>
            <person name="Pitluck S."/>
            <person name="Ivanova N."/>
            <person name="Mavromatis K."/>
            <person name="Ovchinnikova G."/>
            <person name="Pati A."/>
            <person name="Chen A."/>
            <person name="Palaniappan K."/>
            <person name="Hauser L."/>
            <person name="Chang Y.J."/>
            <person name="Jefferies C.C."/>
            <person name="Saunders E."/>
            <person name="Brettin T."/>
            <person name="Detter J.C."/>
            <person name="Han C."/>
            <person name="Chain P."/>
            <person name="Bristow J."/>
            <person name="Eisen J.A."/>
            <person name="Markowitz V."/>
            <person name="Hugenholtz P."/>
            <person name="Kyrpides N.C."/>
            <person name="Klenk H.P."/>
            <person name="Lapidus A."/>
        </authorList>
    </citation>
    <scope>NUCLEOTIDE SEQUENCE [LARGE SCALE GENOMIC DNA]</scope>
    <source>
        <strain evidence="5">ATCC BAA-8 / DSM 12333 / NBRC 16432</strain>
    </source>
</reference>
<dbReference type="Proteomes" id="UP000007962">
    <property type="component" value="Chromosome"/>
</dbReference>
<keyword evidence="3" id="KW-0472">Membrane</keyword>
<dbReference type="InterPro" id="IPR042003">
    <property type="entry name" value="Sortase_E"/>
</dbReference>
<name>C5BUS7_BEUC1</name>
<dbReference type="AlphaFoldDB" id="C5BUS7"/>
<evidence type="ECO:0000256" key="2">
    <source>
        <dbReference type="PIRSR" id="PIRSR605754-1"/>
    </source>
</evidence>
<dbReference type="STRING" id="471853.Bcav_0035"/>
<dbReference type="Pfam" id="PF04203">
    <property type="entry name" value="Sortase"/>
    <property type="match status" value="1"/>
</dbReference>
<evidence type="ECO:0000256" key="1">
    <source>
        <dbReference type="ARBA" id="ARBA00022801"/>
    </source>
</evidence>
<evidence type="ECO:0000256" key="3">
    <source>
        <dbReference type="SAM" id="Phobius"/>
    </source>
</evidence>
<feature type="transmembrane region" description="Helical" evidence="3">
    <location>
        <begin position="43"/>
        <end position="64"/>
    </location>
</feature>
<feature type="active site" description="Acyl-thioester intermediate" evidence="2">
    <location>
        <position position="223"/>
    </location>
</feature>
<dbReference type="SUPFAM" id="SSF63817">
    <property type="entry name" value="Sortase"/>
    <property type="match status" value="1"/>
</dbReference>
<protein>
    <submittedName>
        <fullName evidence="4">Sortase family protein</fullName>
    </submittedName>
</protein>
<evidence type="ECO:0000313" key="5">
    <source>
        <dbReference type="Proteomes" id="UP000007962"/>
    </source>
</evidence>
<sequence>MARPGAIYRCLMEPAVPDGEHANAHVPRPGHAAAAGRTRARRWLTAAAGVVVAGALLAGCAPAARELATVPAPASSPPQTLPTLPAEEPTPELAAEAPQVEGATFATLTVPRFGADWSVPVHEGITDPILDRDGVGHFPDSALAGEVGNFALAGHRTLSFAPLYDIDLLAVGDEIVVTTETGRYTYAVSSSEIVTPDAMRVVGPDPQNPGAPATQAILTLVACHPKGSVEFRWITYATLVGSEPLTGGASG</sequence>
<proteinExistence type="predicted"/>
<dbReference type="Gene3D" id="2.40.260.10">
    <property type="entry name" value="Sortase"/>
    <property type="match status" value="1"/>
</dbReference>
<dbReference type="HOGENOM" id="CLU_1105434_0_0_11"/>
<accession>C5BUS7</accession>
<dbReference type="InterPro" id="IPR023365">
    <property type="entry name" value="Sortase_dom-sf"/>
</dbReference>
<dbReference type="GO" id="GO:0016787">
    <property type="term" value="F:hydrolase activity"/>
    <property type="evidence" value="ECO:0007669"/>
    <property type="project" value="UniProtKB-KW"/>
</dbReference>
<dbReference type="InterPro" id="IPR005754">
    <property type="entry name" value="Sortase"/>
</dbReference>